<dbReference type="InterPro" id="IPR028082">
    <property type="entry name" value="Peripla_BP_I"/>
</dbReference>
<dbReference type="Gene3D" id="3.40.50.2300">
    <property type="match status" value="2"/>
</dbReference>
<keyword evidence="2" id="KW-0238">DNA-binding</keyword>
<organism evidence="5 6">
    <name type="scientific">Cnuella takakiae</name>
    <dbReference type="NCBI Taxonomy" id="1302690"/>
    <lineage>
        <taxon>Bacteria</taxon>
        <taxon>Pseudomonadati</taxon>
        <taxon>Bacteroidota</taxon>
        <taxon>Chitinophagia</taxon>
        <taxon>Chitinophagales</taxon>
        <taxon>Chitinophagaceae</taxon>
        <taxon>Cnuella</taxon>
    </lineage>
</organism>
<dbReference type="GO" id="GO:0000976">
    <property type="term" value="F:transcription cis-regulatory region binding"/>
    <property type="evidence" value="ECO:0007669"/>
    <property type="project" value="TreeGrafter"/>
</dbReference>
<keyword evidence="1" id="KW-0805">Transcription regulation</keyword>
<evidence type="ECO:0000256" key="1">
    <source>
        <dbReference type="ARBA" id="ARBA00023015"/>
    </source>
</evidence>
<dbReference type="SUPFAM" id="SSF53822">
    <property type="entry name" value="Periplasmic binding protein-like I"/>
    <property type="match status" value="1"/>
</dbReference>
<dbReference type="Gene3D" id="1.10.260.40">
    <property type="entry name" value="lambda repressor-like DNA-binding domains"/>
    <property type="match status" value="1"/>
</dbReference>
<dbReference type="AlphaFoldDB" id="A0A1M4WXI5"/>
<gene>
    <name evidence="5" type="ORF">SAMN05444008_103177</name>
</gene>
<protein>
    <submittedName>
        <fullName evidence="5">Transcriptional regulator, LacI family</fullName>
    </submittedName>
</protein>
<reference evidence="5 6" key="1">
    <citation type="submission" date="2016-11" db="EMBL/GenBank/DDBJ databases">
        <authorList>
            <person name="Jaros S."/>
            <person name="Januszkiewicz K."/>
            <person name="Wedrychowicz H."/>
        </authorList>
    </citation>
    <scope>NUCLEOTIDE SEQUENCE [LARGE SCALE GENOMIC DNA]</scope>
    <source>
        <strain evidence="5 6">DSM 26897</strain>
    </source>
</reference>
<accession>A0A1M4WXI5</accession>
<dbReference type="RefSeq" id="WP_073040683.1">
    <property type="nucleotide sequence ID" value="NZ_FQUO01000003.1"/>
</dbReference>
<dbReference type="GO" id="GO:0003700">
    <property type="term" value="F:DNA-binding transcription factor activity"/>
    <property type="evidence" value="ECO:0007669"/>
    <property type="project" value="TreeGrafter"/>
</dbReference>
<dbReference type="Pfam" id="PF00532">
    <property type="entry name" value="Peripla_BP_1"/>
    <property type="match status" value="1"/>
</dbReference>
<evidence type="ECO:0000256" key="3">
    <source>
        <dbReference type="ARBA" id="ARBA00023163"/>
    </source>
</evidence>
<dbReference type="CDD" id="cd01392">
    <property type="entry name" value="HTH_LacI"/>
    <property type="match status" value="1"/>
</dbReference>
<evidence type="ECO:0000313" key="5">
    <source>
        <dbReference type="EMBL" id="SHE85915.1"/>
    </source>
</evidence>
<keyword evidence="6" id="KW-1185">Reference proteome</keyword>
<proteinExistence type="predicted"/>
<sequence>MDHRPPTIKEIARQLNVSVSTVSRALSDHPRIGLQTRLRVQQLARELNYEPNTQAIFFKQKKTYVIGVVLPFIREEFFSQAISGMETAAMAHEYTILFGQSYDDTERERKVVAAMKKQRVDGLIISLAKETRRFDHLQALESTGTPVVYFDRVPPFAEAHKVYCNMYQGTAELVGWLYGRGYKRVALINGPEKMPASRERLNGYIEGVSRKKHKVDMQLVETTDFSRDSTYRAMEKLLSLKHPPVAIISFNDYVHMDAVQYAHRQGVAVNKDIVFVSYANLPITSYTAFPPIASIEQYPYGQGEKAMDLLIQVLNEKGLPDAGTRYYCEELAPTLVMH</sequence>
<dbReference type="SMART" id="SM00354">
    <property type="entry name" value="HTH_LACI"/>
    <property type="match status" value="1"/>
</dbReference>
<dbReference type="Proteomes" id="UP000184368">
    <property type="component" value="Unassembled WGS sequence"/>
</dbReference>
<dbReference type="OrthoDB" id="667031at2"/>
<feature type="domain" description="HTH lacI-type" evidence="4">
    <location>
        <begin position="6"/>
        <end position="60"/>
    </location>
</feature>
<keyword evidence="3" id="KW-0804">Transcription</keyword>
<evidence type="ECO:0000313" key="6">
    <source>
        <dbReference type="Proteomes" id="UP000184368"/>
    </source>
</evidence>
<dbReference type="Pfam" id="PF00356">
    <property type="entry name" value="LacI"/>
    <property type="match status" value="1"/>
</dbReference>
<dbReference type="PROSITE" id="PS50932">
    <property type="entry name" value="HTH_LACI_2"/>
    <property type="match status" value="1"/>
</dbReference>
<dbReference type="InterPro" id="IPR001761">
    <property type="entry name" value="Peripla_BP/Lac1_sug-bd_dom"/>
</dbReference>
<dbReference type="InterPro" id="IPR010982">
    <property type="entry name" value="Lambda_DNA-bd_dom_sf"/>
</dbReference>
<dbReference type="PANTHER" id="PTHR30146:SF109">
    <property type="entry name" value="HTH-TYPE TRANSCRIPTIONAL REGULATOR GALS"/>
    <property type="match status" value="1"/>
</dbReference>
<name>A0A1M4WXI5_9BACT</name>
<evidence type="ECO:0000256" key="2">
    <source>
        <dbReference type="ARBA" id="ARBA00023125"/>
    </source>
</evidence>
<dbReference type="InterPro" id="IPR000843">
    <property type="entry name" value="HTH_LacI"/>
</dbReference>
<dbReference type="PANTHER" id="PTHR30146">
    <property type="entry name" value="LACI-RELATED TRANSCRIPTIONAL REPRESSOR"/>
    <property type="match status" value="1"/>
</dbReference>
<dbReference type="EMBL" id="FQUO01000003">
    <property type="protein sequence ID" value="SHE85915.1"/>
    <property type="molecule type" value="Genomic_DNA"/>
</dbReference>
<dbReference type="STRING" id="1302690.BUE76_06515"/>
<dbReference type="SUPFAM" id="SSF47413">
    <property type="entry name" value="lambda repressor-like DNA-binding domains"/>
    <property type="match status" value="1"/>
</dbReference>
<dbReference type="CDD" id="cd06267">
    <property type="entry name" value="PBP1_LacI_sugar_binding-like"/>
    <property type="match status" value="1"/>
</dbReference>
<evidence type="ECO:0000259" key="4">
    <source>
        <dbReference type="PROSITE" id="PS50932"/>
    </source>
</evidence>